<dbReference type="Proteomes" id="UP000198656">
    <property type="component" value="Unassembled WGS sequence"/>
</dbReference>
<organism evidence="12 13">
    <name type="scientific">Desulfosporosinus hippei DSM 8344</name>
    <dbReference type="NCBI Taxonomy" id="1121419"/>
    <lineage>
        <taxon>Bacteria</taxon>
        <taxon>Bacillati</taxon>
        <taxon>Bacillota</taxon>
        <taxon>Clostridia</taxon>
        <taxon>Eubacteriales</taxon>
        <taxon>Desulfitobacteriaceae</taxon>
        <taxon>Desulfosporosinus</taxon>
    </lineage>
</organism>
<dbReference type="GO" id="GO:0016491">
    <property type="term" value="F:oxidoreductase activity"/>
    <property type="evidence" value="ECO:0007669"/>
    <property type="project" value="UniProtKB-KW"/>
</dbReference>
<dbReference type="Gene3D" id="3.50.50.60">
    <property type="entry name" value="FAD/NAD(P)-binding domain"/>
    <property type="match status" value="1"/>
</dbReference>
<dbReference type="InterPro" id="IPR051793">
    <property type="entry name" value="NADH:flavin_oxidoreductase"/>
</dbReference>
<evidence type="ECO:0000256" key="1">
    <source>
        <dbReference type="ARBA" id="ARBA00001917"/>
    </source>
</evidence>
<evidence type="ECO:0000259" key="10">
    <source>
        <dbReference type="Pfam" id="PF00724"/>
    </source>
</evidence>
<protein>
    <submittedName>
        <fullName evidence="12">2,4-dienoyl-CoA reductase (NADPH2)</fullName>
    </submittedName>
</protein>
<dbReference type="Pfam" id="PF00724">
    <property type="entry name" value="Oxidored_FMN"/>
    <property type="match status" value="1"/>
</dbReference>
<evidence type="ECO:0000313" key="13">
    <source>
        <dbReference type="Proteomes" id="UP000198656"/>
    </source>
</evidence>
<feature type="domain" description="NADH:flavin oxidoreductase/NADH oxidase N-terminal" evidence="10">
    <location>
        <begin position="4"/>
        <end position="328"/>
    </location>
</feature>
<keyword evidence="4" id="KW-0285">Flavoprotein</keyword>
<sequence>MSILFSPSQIGKLELRNHLVMTPMHLGYSPMGEVNDQLIEFYRARAKGGVGLIIIGGCGIDRIGNAFGMTQLDDEGYIPGLRQLVKAVHAEGAKIVPQLYQAGRYAHPALTGKPSVAPSPIASKLTGQTPEELTEEKIQEIIASFVKAAKIAKESDFDGVEIIASAGYLISQFLSPVTNQRKDRYGGDLEARMTFGLEVVEAVRKAVGPDYPMIVRVAGNDFVPGSNTNTESRAFCQALEKAGVNALNVTGGWHETQVPQLTMNVPPGTYAYLAYGIKQAVSIPVIACNRINTPELAESILEEGLADFVGMARPLLADPDLPNKGMSGQSDRIRPCIGCNQGCLDNVFRLKPVSCLVNAEAGREFELGPIGQSVDRQQILVVGAGCAGMEFARVASLRGHKVTIWEESGEAGGQLALAAAPPERQDFLYFRNYLINACKELGVTIQYNIKATSEKILSAVQNVEFERVVIATGARPVTPSIKIAAGVKVLQAWDVLLGRKKAGRNVVIVGGGAVGVDTALLLAKAGTLNSDTLRFLMARHAETDQELHHLLTRGTKKITVLEMAKGIGRDIGASTRWSMLADLKRHQVNCLDKHTVLEIRPDGVLVECANDNTQKVIPADTVVLAIGSRSENELFNALQDKLEKISIIGDAAKPRKVLDAIHEGYAEGIK</sequence>
<accession>A0A1G8EFI6</accession>
<dbReference type="PANTHER" id="PTHR42917">
    <property type="entry name" value="2,4-DIENOYL-COA REDUCTASE"/>
    <property type="match status" value="1"/>
</dbReference>
<keyword evidence="8" id="KW-0408">Iron</keyword>
<evidence type="ECO:0000256" key="9">
    <source>
        <dbReference type="ARBA" id="ARBA00023014"/>
    </source>
</evidence>
<evidence type="ECO:0000259" key="11">
    <source>
        <dbReference type="Pfam" id="PF07992"/>
    </source>
</evidence>
<dbReference type="InterPro" id="IPR036188">
    <property type="entry name" value="FAD/NAD-bd_sf"/>
</dbReference>
<dbReference type="Gene3D" id="3.40.50.720">
    <property type="entry name" value="NAD(P)-binding Rossmann-like Domain"/>
    <property type="match status" value="1"/>
</dbReference>
<dbReference type="GO" id="GO:0010181">
    <property type="term" value="F:FMN binding"/>
    <property type="evidence" value="ECO:0007669"/>
    <property type="project" value="InterPro"/>
</dbReference>
<gene>
    <name evidence="12" type="ORF">SAMN05443529_1176</name>
</gene>
<evidence type="ECO:0000256" key="4">
    <source>
        <dbReference type="ARBA" id="ARBA00022630"/>
    </source>
</evidence>
<dbReference type="PRINTS" id="PR00368">
    <property type="entry name" value="FADPNR"/>
</dbReference>
<comment type="similarity">
    <text evidence="3">In the N-terminal section; belongs to the NADH:flavin oxidoreductase/NADH oxidase family.</text>
</comment>
<evidence type="ECO:0000256" key="8">
    <source>
        <dbReference type="ARBA" id="ARBA00023004"/>
    </source>
</evidence>
<dbReference type="GO" id="GO:0046872">
    <property type="term" value="F:metal ion binding"/>
    <property type="evidence" value="ECO:0007669"/>
    <property type="project" value="UniProtKB-KW"/>
</dbReference>
<dbReference type="EMBL" id="FNCP01000017">
    <property type="protein sequence ID" value="SDH68692.1"/>
    <property type="molecule type" value="Genomic_DNA"/>
</dbReference>
<comment type="cofactor">
    <cofactor evidence="1">
        <name>FMN</name>
        <dbReference type="ChEBI" id="CHEBI:58210"/>
    </cofactor>
</comment>
<dbReference type="AlphaFoldDB" id="A0A1G8EFI6"/>
<proteinExistence type="inferred from homology"/>
<comment type="cofactor">
    <cofactor evidence="2">
        <name>[4Fe-4S] cluster</name>
        <dbReference type="ChEBI" id="CHEBI:49883"/>
    </cofactor>
</comment>
<dbReference type="PRINTS" id="PR00469">
    <property type="entry name" value="PNDRDTASEII"/>
</dbReference>
<feature type="domain" description="FAD/NAD(P)-binding" evidence="11">
    <location>
        <begin position="378"/>
        <end position="642"/>
    </location>
</feature>
<dbReference type="InterPro" id="IPR013785">
    <property type="entry name" value="Aldolase_TIM"/>
</dbReference>
<keyword evidence="7" id="KW-0560">Oxidoreductase</keyword>
<dbReference type="OrthoDB" id="9772736at2"/>
<dbReference type="CDD" id="cd02803">
    <property type="entry name" value="OYE_like_FMN_family"/>
    <property type="match status" value="1"/>
</dbReference>
<keyword evidence="9" id="KW-0411">Iron-sulfur</keyword>
<dbReference type="InterPro" id="IPR001155">
    <property type="entry name" value="OxRdtase_FMN_N"/>
</dbReference>
<evidence type="ECO:0000256" key="6">
    <source>
        <dbReference type="ARBA" id="ARBA00022723"/>
    </source>
</evidence>
<dbReference type="InterPro" id="IPR023753">
    <property type="entry name" value="FAD/NAD-binding_dom"/>
</dbReference>
<dbReference type="SUPFAM" id="SSF51905">
    <property type="entry name" value="FAD/NAD(P)-binding domain"/>
    <property type="match status" value="1"/>
</dbReference>
<name>A0A1G8EFI6_9FIRM</name>
<dbReference type="RefSeq" id="WP_092334326.1">
    <property type="nucleotide sequence ID" value="NZ_FNCP01000017.1"/>
</dbReference>
<reference evidence="13" key="1">
    <citation type="submission" date="2016-10" db="EMBL/GenBank/DDBJ databases">
        <authorList>
            <person name="Varghese N."/>
            <person name="Submissions S."/>
        </authorList>
    </citation>
    <scope>NUCLEOTIDE SEQUENCE [LARGE SCALE GENOMIC DNA]</scope>
    <source>
        <strain evidence="13">DSM 8344</strain>
    </source>
</reference>
<dbReference type="STRING" id="1121419.SAMN05443529_1176"/>
<evidence type="ECO:0000256" key="3">
    <source>
        <dbReference type="ARBA" id="ARBA00011048"/>
    </source>
</evidence>
<dbReference type="PANTHER" id="PTHR42917:SF2">
    <property type="entry name" value="2,4-DIENOYL-COA REDUCTASE [(2E)-ENOYL-COA-PRODUCING]"/>
    <property type="match status" value="1"/>
</dbReference>
<evidence type="ECO:0000313" key="12">
    <source>
        <dbReference type="EMBL" id="SDH68692.1"/>
    </source>
</evidence>
<evidence type="ECO:0000256" key="7">
    <source>
        <dbReference type="ARBA" id="ARBA00023002"/>
    </source>
</evidence>
<evidence type="ECO:0000256" key="5">
    <source>
        <dbReference type="ARBA" id="ARBA00022643"/>
    </source>
</evidence>
<dbReference type="Gene3D" id="3.20.20.70">
    <property type="entry name" value="Aldolase class I"/>
    <property type="match status" value="1"/>
</dbReference>
<dbReference type="SUPFAM" id="SSF51395">
    <property type="entry name" value="FMN-linked oxidoreductases"/>
    <property type="match status" value="1"/>
</dbReference>
<keyword evidence="6" id="KW-0479">Metal-binding</keyword>
<dbReference type="GO" id="GO:0051536">
    <property type="term" value="F:iron-sulfur cluster binding"/>
    <property type="evidence" value="ECO:0007669"/>
    <property type="project" value="UniProtKB-KW"/>
</dbReference>
<keyword evidence="13" id="KW-1185">Reference proteome</keyword>
<evidence type="ECO:0000256" key="2">
    <source>
        <dbReference type="ARBA" id="ARBA00001966"/>
    </source>
</evidence>
<dbReference type="Pfam" id="PF07992">
    <property type="entry name" value="Pyr_redox_2"/>
    <property type="match status" value="1"/>
</dbReference>
<keyword evidence="5" id="KW-0288">FMN</keyword>